<keyword evidence="5 14" id="KW-0436">Ligase</keyword>
<keyword evidence="8 14" id="KW-0067">ATP-binding</keyword>
<dbReference type="GO" id="GO:0005737">
    <property type="term" value="C:cytoplasm"/>
    <property type="evidence" value="ECO:0007669"/>
    <property type="project" value="UniProtKB-SubCell"/>
</dbReference>
<dbReference type="GO" id="GO:0008360">
    <property type="term" value="P:regulation of cell shape"/>
    <property type="evidence" value="ECO:0007669"/>
    <property type="project" value="UniProtKB-KW"/>
</dbReference>
<dbReference type="GO" id="GO:0071555">
    <property type="term" value="P:cell wall organization"/>
    <property type="evidence" value="ECO:0007669"/>
    <property type="project" value="UniProtKB-KW"/>
</dbReference>
<name>A0A0D1EG36_9RHOB</name>
<dbReference type="Pfam" id="PF01225">
    <property type="entry name" value="Mur_ligase"/>
    <property type="match status" value="1"/>
</dbReference>
<evidence type="ECO:0000259" key="17">
    <source>
        <dbReference type="Pfam" id="PF08245"/>
    </source>
</evidence>
<evidence type="ECO:0000256" key="14">
    <source>
        <dbReference type="HAMAP-Rule" id="MF_00046"/>
    </source>
</evidence>
<dbReference type="SUPFAM" id="SSF53244">
    <property type="entry name" value="MurD-like peptide ligases, peptide-binding domain"/>
    <property type="match status" value="1"/>
</dbReference>
<keyword evidence="7 14" id="KW-0547">Nucleotide-binding</keyword>
<dbReference type="Gene3D" id="3.40.50.720">
    <property type="entry name" value="NAD(P)-binding Rossmann-like Domain"/>
    <property type="match status" value="1"/>
</dbReference>
<dbReference type="SUPFAM" id="SSF51984">
    <property type="entry name" value="MurCD N-terminal domain"/>
    <property type="match status" value="1"/>
</dbReference>
<dbReference type="GO" id="GO:0008763">
    <property type="term" value="F:UDP-N-acetylmuramate-L-alanine ligase activity"/>
    <property type="evidence" value="ECO:0007669"/>
    <property type="project" value="UniProtKB-UniRule"/>
</dbReference>
<dbReference type="EMBL" id="JYFE01000042">
    <property type="protein sequence ID" value="KIT15836.1"/>
    <property type="molecule type" value="Genomic_DNA"/>
</dbReference>
<comment type="subcellular location">
    <subcellularLocation>
        <location evidence="1 14">Cytoplasm</location>
    </subcellularLocation>
</comment>
<dbReference type="STRING" id="935700.jaqu_24160"/>
<evidence type="ECO:0000256" key="7">
    <source>
        <dbReference type="ARBA" id="ARBA00022741"/>
    </source>
</evidence>
<evidence type="ECO:0000259" key="16">
    <source>
        <dbReference type="Pfam" id="PF02875"/>
    </source>
</evidence>
<sequence>MNATKMSTSTGPIHFVGIGGIGMSGIAEVLLSQGFTVQGSDMKSSEITRRLEKLGARIFTGQQPQNLEGAEVVVISSAIKPGNPELDAARARGLPVVRRAEMLAELMRLKSNVAVAGTHGKTTTTTMVSALLDAGKLDPTVINGGIIHAYGSNARQGTGEWMVVEADESDGTFNRLPATIAIVTNIDPEHMEHWGTIEKLHEGFTDFVSNIPFYGLAVLCTDHAEVRALVGRVTDRRVVTYGFNAQADIRAINLRYEAGVAHFDVALQAEEQVIEGCTLPMPGDHNVSNALAAVAVARELGVPKDVIRDALASFGGVNRRFTRVGEWHGIPIIDDYGHHPVEIAAVLKAARQAIGDEGRVIAVHQPHRYSRLHSLFDDFCGCFADADVVGIAEVYAAGEDPIEGASRDDLVAGLIRTGHRHARSVHDEADLARLVKEQARPGDIVVCLGAGTISTWARGLPEALNGAAA</sequence>
<evidence type="ECO:0000256" key="12">
    <source>
        <dbReference type="ARBA" id="ARBA00023316"/>
    </source>
</evidence>
<dbReference type="InterPro" id="IPR005758">
    <property type="entry name" value="UDP-N-AcMur_Ala_ligase_MurC"/>
</dbReference>
<evidence type="ECO:0000259" key="15">
    <source>
        <dbReference type="Pfam" id="PF01225"/>
    </source>
</evidence>
<evidence type="ECO:0000256" key="6">
    <source>
        <dbReference type="ARBA" id="ARBA00022618"/>
    </source>
</evidence>
<dbReference type="InterPro" id="IPR013221">
    <property type="entry name" value="Mur_ligase_cen"/>
</dbReference>
<dbReference type="GO" id="GO:0009252">
    <property type="term" value="P:peptidoglycan biosynthetic process"/>
    <property type="evidence" value="ECO:0007669"/>
    <property type="project" value="UniProtKB-UniRule"/>
</dbReference>
<evidence type="ECO:0000256" key="10">
    <source>
        <dbReference type="ARBA" id="ARBA00022984"/>
    </source>
</evidence>
<dbReference type="PATRIC" id="fig|935700.4.peg.2488"/>
<protein>
    <recommendedName>
        <fullName evidence="3 14">UDP-N-acetylmuramate--L-alanine ligase</fullName>
        <ecNumber evidence="3 14">6.3.2.8</ecNumber>
    </recommendedName>
    <alternativeName>
        <fullName evidence="14">UDP-N-acetylmuramoyl-L-alanine synthetase</fullName>
    </alternativeName>
</protein>
<dbReference type="InterPro" id="IPR004101">
    <property type="entry name" value="Mur_ligase_C"/>
</dbReference>
<feature type="domain" description="Mur ligase central" evidence="17">
    <location>
        <begin position="115"/>
        <end position="297"/>
    </location>
</feature>
<evidence type="ECO:0000256" key="8">
    <source>
        <dbReference type="ARBA" id="ARBA00022840"/>
    </source>
</evidence>
<comment type="catalytic activity">
    <reaction evidence="13 14">
        <text>UDP-N-acetyl-alpha-D-muramate + L-alanine + ATP = UDP-N-acetyl-alpha-D-muramoyl-L-alanine + ADP + phosphate + H(+)</text>
        <dbReference type="Rhea" id="RHEA:23372"/>
        <dbReference type="ChEBI" id="CHEBI:15378"/>
        <dbReference type="ChEBI" id="CHEBI:30616"/>
        <dbReference type="ChEBI" id="CHEBI:43474"/>
        <dbReference type="ChEBI" id="CHEBI:57972"/>
        <dbReference type="ChEBI" id="CHEBI:70757"/>
        <dbReference type="ChEBI" id="CHEBI:83898"/>
        <dbReference type="ChEBI" id="CHEBI:456216"/>
        <dbReference type="EC" id="6.3.2.8"/>
    </reaction>
</comment>
<keyword evidence="11 14" id="KW-0131">Cell cycle</keyword>
<evidence type="ECO:0000256" key="2">
    <source>
        <dbReference type="ARBA" id="ARBA00004752"/>
    </source>
</evidence>
<keyword evidence="19" id="KW-1185">Reference proteome</keyword>
<gene>
    <name evidence="14 18" type="primary">murC</name>
    <name evidence="18" type="ORF">jaqu_24160</name>
</gene>
<feature type="domain" description="Mur ligase N-terminal catalytic" evidence="15">
    <location>
        <begin position="13"/>
        <end position="109"/>
    </location>
</feature>
<feature type="binding site" evidence="14">
    <location>
        <begin position="117"/>
        <end position="123"/>
    </location>
    <ligand>
        <name>ATP</name>
        <dbReference type="ChEBI" id="CHEBI:30616"/>
    </ligand>
</feature>
<dbReference type="UniPathway" id="UPA00219"/>
<evidence type="ECO:0000256" key="3">
    <source>
        <dbReference type="ARBA" id="ARBA00012211"/>
    </source>
</evidence>
<comment type="function">
    <text evidence="14">Cell wall formation.</text>
</comment>
<comment type="pathway">
    <text evidence="2 14">Cell wall biogenesis; peptidoglycan biosynthesis.</text>
</comment>
<dbReference type="Gene3D" id="3.40.1190.10">
    <property type="entry name" value="Mur-like, catalytic domain"/>
    <property type="match status" value="1"/>
</dbReference>
<dbReference type="PANTHER" id="PTHR43445:SF3">
    <property type="entry name" value="UDP-N-ACETYLMURAMATE--L-ALANINE LIGASE"/>
    <property type="match status" value="1"/>
</dbReference>
<evidence type="ECO:0000313" key="18">
    <source>
        <dbReference type="EMBL" id="KIT15836.1"/>
    </source>
</evidence>
<dbReference type="EC" id="6.3.2.8" evidence="3 14"/>
<dbReference type="InterPro" id="IPR050061">
    <property type="entry name" value="MurCDEF_pg_biosynth"/>
</dbReference>
<dbReference type="AlphaFoldDB" id="A0A0D1EG36"/>
<dbReference type="InterPro" id="IPR036565">
    <property type="entry name" value="Mur-like_cat_sf"/>
</dbReference>
<dbReference type="OrthoDB" id="9804126at2"/>
<keyword evidence="9 14" id="KW-0133">Cell shape</keyword>
<dbReference type="Pfam" id="PF02875">
    <property type="entry name" value="Mur_ligase_C"/>
    <property type="match status" value="1"/>
</dbReference>
<evidence type="ECO:0000313" key="19">
    <source>
        <dbReference type="Proteomes" id="UP000032232"/>
    </source>
</evidence>
<dbReference type="GO" id="GO:0005524">
    <property type="term" value="F:ATP binding"/>
    <property type="evidence" value="ECO:0007669"/>
    <property type="project" value="UniProtKB-UniRule"/>
</dbReference>
<keyword evidence="10 14" id="KW-0573">Peptidoglycan synthesis</keyword>
<dbReference type="SUPFAM" id="SSF53623">
    <property type="entry name" value="MurD-like peptide ligases, catalytic domain"/>
    <property type="match status" value="1"/>
</dbReference>
<organism evidence="18 19">
    <name type="scientific">Jannaschia aquimarina</name>
    <dbReference type="NCBI Taxonomy" id="935700"/>
    <lineage>
        <taxon>Bacteria</taxon>
        <taxon>Pseudomonadati</taxon>
        <taxon>Pseudomonadota</taxon>
        <taxon>Alphaproteobacteria</taxon>
        <taxon>Rhodobacterales</taxon>
        <taxon>Roseobacteraceae</taxon>
        <taxon>Jannaschia</taxon>
    </lineage>
</organism>
<accession>A0A0D1EG36</accession>
<dbReference type="InterPro" id="IPR036615">
    <property type="entry name" value="Mur_ligase_C_dom_sf"/>
</dbReference>
<dbReference type="Pfam" id="PF08245">
    <property type="entry name" value="Mur_ligase_M"/>
    <property type="match status" value="1"/>
</dbReference>
<dbReference type="Gene3D" id="3.90.190.20">
    <property type="entry name" value="Mur ligase, C-terminal domain"/>
    <property type="match status" value="1"/>
</dbReference>
<keyword evidence="6 14" id="KW-0132">Cell division</keyword>
<evidence type="ECO:0000256" key="5">
    <source>
        <dbReference type="ARBA" id="ARBA00022598"/>
    </source>
</evidence>
<dbReference type="GO" id="GO:0051301">
    <property type="term" value="P:cell division"/>
    <property type="evidence" value="ECO:0007669"/>
    <property type="project" value="UniProtKB-KW"/>
</dbReference>
<reference evidence="18 19" key="1">
    <citation type="submission" date="2015-02" db="EMBL/GenBank/DDBJ databases">
        <title>Genome Sequence of Jannaschia aquimarina DSM28248, a member of the Roseobacter clade.</title>
        <authorList>
            <person name="Voget S."/>
            <person name="Daniel R."/>
        </authorList>
    </citation>
    <scope>NUCLEOTIDE SEQUENCE [LARGE SCALE GENOMIC DNA]</scope>
    <source>
        <strain evidence="18 19">GSW-M26</strain>
    </source>
</reference>
<comment type="caution">
    <text evidence="18">The sequence shown here is derived from an EMBL/GenBank/DDBJ whole genome shotgun (WGS) entry which is preliminary data.</text>
</comment>
<dbReference type="HAMAP" id="MF_00046">
    <property type="entry name" value="MurC"/>
    <property type="match status" value="1"/>
</dbReference>
<keyword evidence="12 14" id="KW-0961">Cell wall biogenesis/degradation</keyword>
<evidence type="ECO:0000256" key="13">
    <source>
        <dbReference type="ARBA" id="ARBA00047833"/>
    </source>
</evidence>
<evidence type="ECO:0000256" key="9">
    <source>
        <dbReference type="ARBA" id="ARBA00022960"/>
    </source>
</evidence>
<evidence type="ECO:0000256" key="11">
    <source>
        <dbReference type="ARBA" id="ARBA00023306"/>
    </source>
</evidence>
<dbReference type="InterPro" id="IPR000713">
    <property type="entry name" value="Mur_ligase_N"/>
</dbReference>
<evidence type="ECO:0000256" key="4">
    <source>
        <dbReference type="ARBA" id="ARBA00022490"/>
    </source>
</evidence>
<keyword evidence="4 14" id="KW-0963">Cytoplasm</keyword>
<proteinExistence type="inferred from homology"/>
<evidence type="ECO:0000256" key="1">
    <source>
        <dbReference type="ARBA" id="ARBA00004496"/>
    </source>
</evidence>
<dbReference type="RefSeq" id="WP_043919218.1">
    <property type="nucleotide sequence ID" value="NZ_FZPF01000005.1"/>
</dbReference>
<feature type="domain" description="Mur ligase C-terminal" evidence="16">
    <location>
        <begin position="319"/>
        <end position="451"/>
    </location>
</feature>
<comment type="similarity">
    <text evidence="14">Belongs to the MurCDEF family.</text>
</comment>
<dbReference type="NCBIfam" id="TIGR01082">
    <property type="entry name" value="murC"/>
    <property type="match status" value="1"/>
</dbReference>
<dbReference type="PANTHER" id="PTHR43445">
    <property type="entry name" value="UDP-N-ACETYLMURAMATE--L-ALANINE LIGASE-RELATED"/>
    <property type="match status" value="1"/>
</dbReference>
<dbReference type="Proteomes" id="UP000032232">
    <property type="component" value="Unassembled WGS sequence"/>
</dbReference>